<dbReference type="Pfam" id="PF00356">
    <property type="entry name" value="LacI"/>
    <property type="match status" value="1"/>
</dbReference>
<dbReference type="GO" id="GO:0003677">
    <property type="term" value="F:DNA binding"/>
    <property type="evidence" value="ECO:0007669"/>
    <property type="project" value="UniProtKB-KW"/>
</dbReference>
<dbReference type="SMART" id="SM00354">
    <property type="entry name" value="HTH_LACI"/>
    <property type="match status" value="1"/>
</dbReference>
<evidence type="ECO:0000256" key="1">
    <source>
        <dbReference type="ARBA" id="ARBA00023015"/>
    </source>
</evidence>
<dbReference type="PANTHER" id="PTHR30146">
    <property type="entry name" value="LACI-RELATED TRANSCRIPTIONAL REPRESSOR"/>
    <property type="match status" value="1"/>
</dbReference>
<keyword evidence="2 5" id="KW-0238">DNA-binding</keyword>
<proteinExistence type="predicted"/>
<dbReference type="SUPFAM" id="SSF53822">
    <property type="entry name" value="Periplasmic binding protein-like I"/>
    <property type="match status" value="1"/>
</dbReference>
<evidence type="ECO:0000313" key="5">
    <source>
        <dbReference type="EMBL" id="MFD1392596.1"/>
    </source>
</evidence>
<dbReference type="CDD" id="cd01392">
    <property type="entry name" value="HTH_LacI"/>
    <property type="match status" value="1"/>
</dbReference>
<name>A0ABW4B8B2_9LACO</name>
<dbReference type="CDD" id="cd01544">
    <property type="entry name" value="PBP1_GalR"/>
    <property type="match status" value="1"/>
</dbReference>
<organism evidence="5 6">
    <name type="scientific">Lacticaseibacillus jixianensis</name>
    <dbReference type="NCBI Taxonomy" id="2486012"/>
    <lineage>
        <taxon>Bacteria</taxon>
        <taxon>Bacillati</taxon>
        <taxon>Bacillota</taxon>
        <taxon>Bacilli</taxon>
        <taxon>Lactobacillales</taxon>
        <taxon>Lactobacillaceae</taxon>
        <taxon>Lacticaseibacillus</taxon>
    </lineage>
</organism>
<reference evidence="6" key="1">
    <citation type="journal article" date="2019" name="Int. J. Syst. Evol. Microbiol.">
        <title>The Global Catalogue of Microorganisms (GCM) 10K type strain sequencing project: providing services to taxonomists for standard genome sequencing and annotation.</title>
        <authorList>
            <consortium name="The Broad Institute Genomics Platform"/>
            <consortium name="The Broad Institute Genome Sequencing Center for Infectious Disease"/>
            <person name="Wu L."/>
            <person name="Ma J."/>
        </authorList>
    </citation>
    <scope>NUCLEOTIDE SEQUENCE [LARGE SCALE GENOMIC DNA]</scope>
    <source>
        <strain evidence="6">CCM 8911</strain>
    </source>
</reference>
<keyword evidence="3" id="KW-0804">Transcription</keyword>
<evidence type="ECO:0000256" key="3">
    <source>
        <dbReference type="ARBA" id="ARBA00023163"/>
    </source>
</evidence>
<evidence type="ECO:0000313" key="6">
    <source>
        <dbReference type="Proteomes" id="UP001597249"/>
    </source>
</evidence>
<feature type="domain" description="HTH lacI-type" evidence="4">
    <location>
        <begin position="2"/>
        <end position="57"/>
    </location>
</feature>
<dbReference type="InterPro" id="IPR000843">
    <property type="entry name" value="HTH_LacI"/>
</dbReference>
<dbReference type="Pfam" id="PF13377">
    <property type="entry name" value="Peripla_BP_3"/>
    <property type="match status" value="1"/>
</dbReference>
<dbReference type="PROSITE" id="PS00356">
    <property type="entry name" value="HTH_LACI_1"/>
    <property type="match status" value="1"/>
</dbReference>
<dbReference type="Gene3D" id="1.10.260.40">
    <property type="entry name" value="lambda repressor-like DNA-binding domains"/>
    <property type="match status" value="1"/>
</dbReference>
<dbReference type="PANTHER" id="PTHR30146:SF149">
    <property type="entry name" value="HTH-TYPE TRANSCRIPTIONAL REGULATOR EBGR"/>
    <property type="match status" value="1"/>
</dbReference>
<comment type="caution">
    <text evidence="5">The sequence shown here is derived from an EMBL/GenBank/DDBJ whole genome shotgun (WGS) entry which is preliminary data.</text>
</comment>
<dbReference type="InterPro" id="IPR046335">
    <property type="entry name" value="LacI/GalR-like_sensor"/>
</dbReference>
<dbReference type="SUPFAM" id="SSF47413">
    <property type="entry name" value="lambda repressor-like DNA-binding domains"/>
    <property type="match status" value="1"/>
</dbReference>
<evidence type="ECO:0000256" key="2">
    <source>
        <dbReference type="ARBA" id="ARBA00023125"/>
    </source>
</evidence>
<dbReference type="InterPro" id="IPR028082">
    <property type="entry name" value="Peripla_BP_I"/>
</dbReference>
<dbReference type="PROSITE" id="PS50932">
    <property type="entry name" value="HTH_LACI_2"/>
    <property type="match status" value="1"/>
</dbReference>
<dbReference type="RefSeq" id="WP_125584320.1">
    <property type="nucleotide sequence ID" value="NZ_JBHTMO010000006.1"/>
</dbReference>
<sequence>MATLKDVAAAAQVSITTASRVLNRDESFSVTDQTRKNVLQAASALGYARPTGRHKSSGTVALFQWYPDAEGMSTDYYSTIRQAVEAELTAVDLGVVRYFPGDSMPSLSRFAGVLALGKFSPAQLDKIANRDQPLIVIDQDVLARKISCVVPDFAGGIGQVVAHMKQTGIKRPLFLAGQEHASDGFALADPRTRFFPQLAAQAGLTLAATLTGDFTMNGAYKLIAQFLAKHPAREFDAIFAANDEMGIGVLKALHERGIKVPSQVAVYGFNDLNVGQFVSPALTSVRVRSEELGAAAVQLLQTKLEGSLKFPLRITPESELILRGSTNNRNLNHKEE</sequence>
<keyword evidence="1" id="KW-0805">Transcription regulation</keyword>
<evidence type="ECO:0000259" key="4">
    <source>
        <dbReference type="PROSITE" id="PS50932"/>
    </source>
</evidence>
<dbReference type="EMBL" id="JBHTMO010000006">
    <property type="protein sequence ID" value="MFD1392596.1"/>
    <property type="molecule type" value="Genomic_DNA"/>
</dbReference>
<gene>
    <name evidence="5" type="ORF">ACFQ3L_03205</name>
</gene>
<accession>A0ABW4B8B2</accession>
<dbReference type="Proteomes" id="UP001597249">
    <property type="component" value="Unassembled WGS sequence"/>
</dbReference>
<protein>
    <submittedName>
        <fullName evidence="5">LacI family DNA-binding transcriptional regulator</fullName>
    </submittedName>
</protein>
<dbReference type="InterPro" id="IPR010982">
    <property type="entry name" value="Lambda_DNA-bd_dom_sf"/>
</dbReference>
<dbReference type="Gene3D" id="3.40.50.2300">
    <property type="match status" value="2"/>
</dbReference>
<keyword evidence="6" id="KW-1185">Reference proteome</keyword>